<organism evidence="2 3">
    <name type="scientific">Linum tenue</name>
    <dbReference type="NCBI Taxonomy" id="586396"/>
    <lineage>
        <taxon>Eukaryota</taxon>
        <taxon>Viridiplantae</taxon>
        <taxon>Streptophyta</taxon>
        <taxon>Embryophyta</taxon>
        <taxon>Tracheophyta</taxon>
        <taxon>Spermatophyta</taxon>
        <taxon>Magnoliopsida</taxon>
        <taxon>eudicotyledons</taxon>
        <taxon>Gunneridae</taxon>
        <taxon>Pentapetalae</taxon>
        <taxon>rosids</taxon>
        <taxon>fabids</taxon>
        <taxon>Malpighiales</taxon>
        <taxon>Linaceae</taxon>
        <taxon>Linum</taxon>
    </lineage>
</organism>
<proteinExistence type="predicted"/>
<comment type="caution">
    <text evidence="2">The sequence shown here is derived from an EMBL/GenBank/DDBJ whole genome shotgun (WGS) entry which is preliminary data.</text>
</comment>
<evidence type="ECO:0000256" key="1">
    <source>
        <dbReference type="ARBA" id="ARBA00023277"/>
    </source>
</evidence>
<protein>
    <submittedName>
        <fullName evidence="2">Uncharacterized protein</fullName>
    </submittedName>
</protein>
<reference evidence="2" key="1">
    <citation type="submission" date="2022-08" db="EMBL/GenBank/DDBJ databases">
        <authorList>
            <person name="Gutierrez-Valencia J."/>
        </authorList>
    </citation>
    <scope>NUCLEOTIDE SEQUENCE</scope>
</reference>
<accession>A0AAV0KMI7</accession>
<evidence type="ECO:0000313" key="2">
    <source>
        <dbReference type="EMBL" id="CAI0422156.1"/>
    </source>
</evidence>
<dbReference type="PANTHER" id="PTHR31268:SF5">
    <property type="entry name" value="GALACTINOL--SUCROSE GALACTOSYLTRANSFERASE 6-RELATED"/>
    <property type="match status" value="1"/>
</dbReference>
<keyword evidence="3" id="KW-1185">Reference proteome</keyword>
<dbReference type="Pfam" id="PF05691">
    <property type="entry name" value="Raffinose_syn"/>
    <property type="match status" value="1"/>
</dbReference>
<name>A0AAV0KMI7_9ROSI</name>
<dbReference type="PANTHER" id="PTHR31268">
    <property type="match status" value="1"/>
</dbReference>
<dbReference type="EMBL" id="CAMGYJ010000005">
    <property type="protein sequence ID" value="CAI0422156.1"/>
    <property type="molecule type" value="Genomic_DNA"/>
</dbReference>
<keyword evidence="1" id="KW-0119">Carbohydrate metabolism</keyword>
<gene>
    <name evidence="2" type="ORF">LITE_LOCUS19044</name>
</gene>
<dbReference type="AlphaFoldDB" id="A0AAV0KMI7"/>
<dbReference type="InterPro" id="IPR008811">
    <property type="entry name" value="Glycosyl_hydrolases_36"/>
</dbReference>
<sequence length="114" mass="13126">MAVRRRRYIERNPRIAATASDEIDRNQGELEIPQPARSGSGIKSIVNIAKQRHELKFVYVWHAMTGYWGDIWPRVKELEGYESAMKYPMVSKGVVENELEECVQVVQRASHVAI</sequence>
<dbReference type="Proteomes" id="UP001154282">
    <property type="component" value="Unassembled WGS sequence"/>
</dbReference>
<evidence type="ECO:0000313" key="3">
    <source>
        <dbReference type="Proteomes" id="UP001154282"/>
    </source>
</evidence>